<dbReference type="KEGG" id="mci:Mesci_5644"/>
<evidence type="ECO:0000256" key="1">
    <source>
        <dbReference type="SAM" id="Phobius"/>
    </source>
</evidence>
<keyword evidence="1" id="KW-0812">Transmembrane</keyword>
<dbReference type="PATRIC" id="fig|765698.3.peg.6166"/>
<reference evidence="3" key="1">
    <citation type="submission" date="2011-01" db="EMBL/GenBank/DDBJ databases">
        <title>Complete sequence of chromosome of Mesorhizobium ciceri bv. biserrulae WSM1271.</title>
        <authorList>
            <person name="Lucas S."/>
            <person name="Copeland A."/>
            <person name="Lapidus A."/>
            <person name="Cheng J.-F."/>
            <person name="Goodwin L."/>
            <person name="Pitluck S."/>
            <person name="Teshima H."/>
            <person name="Detter J.C."/>
            <person name="Han C."/>
            <person name="Tapia R."/>
            <person name="Land M."/>
            <person name="Hauser L."/>
            <person name="Kyrpides N."/>
            <person name="Ivanova N."/>
            <person name="Nandasena K."/>
            <person name="Reeve W.G."/>
            <person name="Howieson J.G."/>
            <person name="O'Hara G."/>
            <person name="Tiwari R.P."/>
            <person name="Woyke T."/>
        </authorList>
    </citation>
    <scope>NUCLEOTIDE SEQUENCE [LARGE SCALE GENOMIC DNA]</scope>
    <source>
        <strain evidence="3">HAMBI 2942 / LMG 23838 / WSM1271</strain>
    </source>
</reference>
<dbReference type="AlphaFoldDB" id="E8TGL7"/>
<proteinExistence type="predicted"/>
<dbReference type="EMBL" id="CP002447">
    <property type="protein sequence ID" value="ADV14730.1"/>
    <property type="molecule type" value="Genomic_DNA"/>
</dbReference>
<dbReference type="MEROPS" id="M16.019"/>
<sequence precursor="true">MLMAHLARGYPPPHYLPLKGRARSTLNIRDNSLCLKTCPSAGHDKRRRQQTFSLALFATALAFVSTAPVLAATDDIKATANHVAGEFDRAVAEIGGSHDAFTSYDYSAYYPGARRSDQPAKR</sequence>
<protein>
    <submittedName>
        <fullName evidence="2">Uncharacterized protein</fullName>
    </submittedName>
</protein>
<name>E8TGL7_MESCW</name>
<feature type="transmembrane region" description="Helical" evidence="1">
    <location>
        <begin position="52"/>
        <end position="71"/>
    </location>
</feature>
<evidence type="ECO:0000313" key="2">
    <source>
        <dbReference type="EMBL" id="ADV14730.1"/>
    </source>
</evidence>
<keyword evidence="1" id="KW-1133">Transmembrane helix</keyword>
<dbReference type="HOGENOM" id="CLU_2023959_0_0_5"/>
<evidence type="ECO:0000313" key="3">
    <source>
        <dbReference type="Proteomes" id="UP000007471"/>
    </source>
</evidence>
<dbReference type="Proteomes" id="UP000007471">
    <property type="component" value="Chromosome"/>
</dbReference>
<keyword evidence="1" id="KW-0472">Membrane</keyword>
<organism evidence="2 3">
    <name type="scientific">Mesorhizobium ciceri biovar biserrulae (strain HAMBI 2942 / LMG 23838 / WSM1271)</name>
    <dbReference type="NCBI Taxonomy" id="765698"/>
    <lineage>
        <taxon>Bacteria</taxon>
        <taxon>Pseudomonadati</taxon>
        <taxon>Pseudomonadota</taxon>
        <taxon>Alphaproteobacteria</taxon>
        <taxon>Hyphomicrobiales</taxon>
        <taxon>Phyllobacteriaceae</taxon>
        <taxon>Mesorhizobium</taxon>
    </lineage>
</organism>
<accession>E8TGL7</accession>
<gene>
    <name evidence="2" type="ordered locus">Mesci_5644</name>
</gene>
<dbReference type="OrthoDB" id="9881318at2"/>